<dbReference type="GO" id="GO:0051539">
    <property type="term" value="F:4 iron, 4 sulfur cluster binding"/>
    <property type="evidence" value="ECO:0007669"/>
    <property type="project" value="UniProtKB-KW"/>
</dbReference>
<keyword evidence="5" id="KW-0411">Iron-sulfur</keyword>
<dbReference type="Pfam" id="PF05681">
    <property type="entry name" value="Fumerase"/>
    <property type="match status" value="1"/>
</dbReference>
<keyword evidence="3" id="KW-0479">Metal-binding</keyword>
<accession>A0A9D2SF04</accession>
<dbReference type="EC" id="4.2.1.2" evidence="8"/>
<keyword evidence="4" id="KW-0408">Iron</keyword>
<feature type="domain" description="Fe-S hydro-lyase tartrate dehydratase alpha-type catalytic" evidence="7">
    <location>
        <begin position="11"/>
        <end position="277"/>
    </location>
</feature>
<dbReference type="GO" id="GO:0004333">
    <property type="term" value="F:fumarate hydratase activity"/>
    <property type="evidence" value="ECO:0007669"/>
    <property type="project" value="UniProtKB-EC"/>
</dbReference>
<evidence type="ECO:0000256" key="2">
    <source>
        <dbReference type="ARBA" id="ARBA00022485"/>
    </source>
</evidence>
<evidence type="ECO:0000256" key="1">
    <source>
        <dbReference type="ARBA" id="ARBA00008876"/>
    </source>
</evidence>
<evidence type="ECO:0000256" key="4">
    <source>
        <dbReference type="ARBA" id="ARBA00023004"/>
    </source>
</evidence>
<dbReference type="PANTHER" id="PTHR30389:SF17">
    <property type="entry name" value="L(+)-TARTRATE DEHYDRATASE SUBUNIT ALPHA-RELATED"/>
    <property type="match status" value="1"/>
</dbReference>
<name>A0A9D2SF04_9FIRM</name>
<dbReference type="NCBIfam" id="NF004885">
    <property type="entry name" value="PRK06246.1"/>
    <property type="match status" value="1"/>
</dbReference>
<gene>
    <name evidence="8" type="ORF">H9710_06920</name>
</gene>
<reference evidence="8" key="1">
    <citation type="journal article" date="2021" name="PeerJ">
        <title>Extensive microbial diversity within the chicken gut microbiome revealed by metagenomics and culture.</title>
        <authorList>
            <person name="Gilroy R."/>
            <person name="Ravi A."/>
            <person name="Getino M."/>
            <person name="Pursley I."/>
            <person name="Horton D.L."/>
            <person name="Alikhan N.F."/>
            <person name="Baker D."/>
            <person name="Gharbi K."/>
            <person name="Hall N."/>
            <person name="Watson M."/>
            <person name="Adriaenssens E.M."/>
            <person name="Foster-Nyarko E."/>
            <person name="Jarju S."/>
            <person name="Secka A."/>
            <person name="Antonio M."/>
            <person name="Oren A."/>
            <person name="Chaudhuri R.R."/>
            <person name="La Ragione R."/>
            <person name="Hildebrand F."/>
            <person name="Pallen M.J."/>
        </authorList>
    </citation>
    <scope>NUCLEOTIDE SEQUENCE</scope>
    <source>
        <strain evidence="8">CHK185-1770</strain>
    </source>
</reference>
<evidence type="ECO:0000256" key="3">
    <source>
        <dbReference type="ARBA" id="ARBA00022723"/>
    </source>
</evidence>
<evidence type="ECO:0000256" key="5">
    <source>
        <dbReference type="ARBA" id="ARBA00023014"/>
    </source>
</evidence>
<dbReference type="Proteomes" id="UP000826793">
    <property type="component" value="Unassembled WGS sequence"/>
</dbReference>
<evidence type="ECO:0000259" key="7">
    <source>
        <dbReference type="Pfam" id="PF05681"/>
    </source>
</evidence>
<evidence type="ECO:0000313" key="8">
    <source>
        <dbReference type="EMBL" id="HJB98295.1"/>
    </source>
</evidence>
<dbReference type="InterPro" id="IPR051208">
    <property type="entry name" value="Class-I_Fumarase/Tartrate_DH"/>
</dbReference>
<proteinExistence type="inferred from homology"/>
<comment type="caution">
    <text evidence="8">The sequence shown here is derived from an EMBL/GenBank/DDBJ whole genome shotgun (WGS) entry which is preliminary data.</text>
</comment>
<dbReference type="EMBL" id="DWXG01000052">
    <property type="protein sequence ID" value="HJB98295.1"/>
    <property type="molecule type" value="Genomic_DNA"/>
</dbReference>
<protein>
    <submittedName>
        <fullName evidence="8">Fumarate hydratase</fullName>
        <ecNumber evidence="8">4.2.1.2</ecNumber>
    </submittedName>
</protein>
<dbReference type="AlphaFoldDB" id="A0A9D2SF04"/>
<evidence type="ECO:0000313" key="9">
    <source>
        <dbReference type="Proteomes" id="UP000826793"/>
    </source>
</evidence>
<keyword evidence="2" id="KW-0004">4Fe-4S</keyword>
<dbReference type="InterPro" id="IPR004646">
    <property type="entry name" value="Fe-S_hydro-lyase_TtdA-typ_cat"/>
</dbReference>
<sequence length="279" mass="30251">MRELPAWQITEAIQQLCVDANRVLPSDLEALVKQRSVEEPDQMAQSILCDLCRNLDAAREMGIPICQDTGMAVVFAEVGQELHIQGDFETAVNEGVRRGYVEGLLRCSVVKDPIRRGNTEDNTPAILHTRLVPGDKLTLTVAPKGFGSENMSRLKMFTPAAKEEDIIGFVRETVTLAGSNPCPPVVLGVGIGGDFELAAYLAKKALCRSVSQRNPDPYYADLEQRMLTAVNETQVGPQGFGGETTALAVNVETYPTHIAGLPVAVNVGCHVTRHKTVVL</sequence>
<dbReference type="PANTHER" id="PTHR30389">
    <property type="entry name" value="FUMARATE HYDRATASE-RELATED"/>
    <property type="match status" value="1"/>
</dbReference>
<organism evidence="8 9">
    <name type="scientific">Candidatus Acutalibacter pullicola</name>
    <dbReference type="NCBI Taxonomy" id="2838417"/>
    <lineage>
        <taxon>Bacteria</taxon>
        <taxon>Bacillati</taxon>
        <taxon>Bacillota</taxon>
        <taxon>Clostridia</taxon>
        <taxon>Eubacteriales</taxon>
        <taxon>Acutalibacteraceae</taxon>
        <taxon>Acutalibacter</taxon>
    </lineage>
</organism>
<reference evidence="8" key="2">
    <citation type="submission" date="2021-04" db="EMBL/GenBank/DDBJ databases">
        <authorList>
            <person name="Gilroy R."/>
        </authorList>
    </citation>
    <scope>NUCLEOTIDE SEQUENCE</scope>
    <source>
        <strain evidence="8">CHK185-1770</strain>
    </source>
</reference>
<dbReference type="NCBIfam" id="TIGR00722">
    <property type="entry name" value="ttdA_fumA_fumB"/>
    <property type="match status" value="1"/>
</dbReference>
<dbReference type="GO" id="GO:0046872">
    <property type="term" value="F:metal ion binding"/>
    <property type="evidence" value="ECO:0007669"/>
    <property type="project" value="UniProtKB-KW"/>
</dbReference>
<keyword evidence="6 8" id="KW-0456">Lyase</keyword>
<evidence type="ECO:0000256" key="6">
    <source>
        <dbReference type="ARBA" id="ARBA00023239"/>
    </source>
</evidence>
<comment type="similarity">
    <text evidence="1">Belongs to the class-I fumarase family.</text>
</comment>